<protein>
    <submittedName>
        <fullName evidence="1">Uncharacterized protein</fullName>
    </submittedName>
</protein>
<organism evidence="1 2">
    <name type="scientific">Streptomyces jeddahensis</name>
    <dbReference type="NCBI Taxonomy" id="1716141"/>
    <lineage>
        <taxon>Bacteria</taxon>
        <taxon>Bacillati</taxon>
        <taxon>Actinomycetota</taxon>
        <taxon>Actinomycetes</taxon>
        <taxon>Kitasatosporales</taxon>
        <taxon>Streptomycetaceae</taxon>
        <taxon>Streptomyces</taxon>
    </lineage>
</organism>
<gene>
    <name evidence="1" type="ORF">STSP_30270</name>
</gene>
<dbReference type="InterPro" id="IPR012347">
    <property type="entry name" value="Ferritin-like"/>
</dbReference>
<dbReference type="PATRIC" id="fig|1716141.3.peg.3183"/>
<dbReference type="Proteomes" id="UP000077381">
    <property type="component" value="Unassembled WGS sequence"/>
</dbReference>
<dbReference type="OrthoDB" id="4332356at2"/>
<accession>A0A177HRZ5</accession>
<dbReference type="Gene3D" id="1.20.1260.10">
    <property type="match status" value="1"/>
</dbReference>
<keyword evidence="2" id="KW-1185">Reference proteome</keyword>
<comment type="caution">
    <text evidence="1">The sequence shown here is derived from an EMBL/GenBank/DDBJ whole genome shotgun (WGS) entry which is preliminary data.</text>
</comment>
<dbReference type="RefSeq" id="WP_067277259.1">
    <property type="nucleotide sequence ID" value="NZ_LOHS01000075.1"/>
</dbReference>
<dbReference type="AlphaFoldDB" id="A0A177HRZ5"/>
<evidence type="ECO:0000313" key="1">
    <source>
        <dbReference type="EMBL" id="OAH13673.1"/>
    </source>
</evidence>
<evidence type="ECO:0000313" key="2">
    <source>
        <dbReference type="Proteomes" id="UP000077381"/>
    </source>
</evidence>
<name>A0A177HRZ5_9ACTN</name>
<dbReference type="EMBL" id="LOHS01000075">
    <property type="protein sequence ID" value="OAH13673.1"/>
    <property type="molecule type" value="Genomic_DNA"/>
</dbReference>
<proteinExistence type="predicted"/>
<sequence>MTVTTDVLIPALEDACEAHAAVIDRFRSDMARTPDGPHRQALERHVADAQDHISRIDDHVSDIRPRSPLRDAAGTVRTIAKGTVRTTTLPLEIGASIAGRTLRGRHEADERRLLKNAEDEYAITSRAVAACRAGESIAAQASDGEAARLLASLRRQDEKLLDALKDSVAEHARAVATADGGRSEESDGGLTGAATRVVRTAVGRLRGAAQTGGRQTARTATGAIRKVPGMTGMAKEVQGAAAREDDLPISDYGQLTVSDITQRLRTLPQDELTVVEGYERAHANRAGVLNAIERLRGDQPWPDYDTMSLDQIHRRLKTADSALALQTLDYERRHRQRKSVINAARQRTTV</sequence>
<reference evidence="1 2" key="1">
    <citation type="submission" date="2015-12" db="EMBL/GenBank/DDBJ databases">
        <title>Genome sequence of Streptomyces sp. G25.</title>
        <authorList>
            <person name="Poehlein A."/>
            <person name="Roettig A."/>
            <person name="Hiessl S."/>
            <person name="Hauschild P."/>
            <person name="Schauer J."/>
            <person name="Madkour M.H."/>
            <person name="Al-Ansari A.M."/>
            <person name="Almakishah N.H."/>
            <person name="Steinbuechel A."/>
            <person name="Daniel R."/>
        </authorList>
    </citation>
    <scope>NUCLEOTIDE SEQUENCE [LARGE SCALE GENOMIC DNA]</scope>
    <source>
        <strain evidence="2">G25(2015)</strain>
    </source>
</reference>